<keyword evidence="3" id="KW-1185">Reference proteome</keyword>
<protein>
    <submittedName>
        <fullName evidence="2">Phage terminase large subunit</fullName>
    </submittedName>
</protein>
<accession>A0A0X3AS16</accession>
<name>A0A0X3AS16_9FLAO</name>
<dbReference type="AlphaFoldDB" id="A0A0X3AS16"/>
<evidence type="ECO:0000313" key="2">
    <source>
        <dbReference type="EMBL" id="CVK17201.1"/>
    </source>
</evidence>
<dbReference type="EMBL" id="FCOR01000021">
    <property type="protein sequence ID" value="CVK17201.1"/>
    <property type="molecule type" value="Genomic_DNA"/>
</dbReference>
<proteinExistence type="predicted"/>
<reference evidence="2 3" key="1">
    <citation type="submission" date="2016-01" db="EMBL/GenBank/DDBJ databases">
        <authorList>
            <person name="McClelland M."/>
            <person name="Jain A."/>
            <person name="Saraogi P."/>
            <person name="Mendelson R."/>
            <person name="Westerman R."/>
            <person name="SanMiguel P."/>
            <person name="Csonka L."/>
        </authorList>
    </citation>
    <scope>NUCLEOTIDE SEQUENCE [LARGE SCALE GENOMIC DNA]</scope>
    <source>
        <strain evidence="2 3">R-53146</strain>
    </source>
</reference>
<gene>
    <name evidence="2" type="ORF">Ga0061079_1213</name>
</gene>
<dbReference type="STRING" id="1586267.GCA_001418685_02063"/>
<dbReference type="InterPro" id="IPR027417">
    <property type="entry name" value="P-loop_NTPase"/>
</dbReference>
<evidence type="ECO:0000259" key="1">
    <source>
        <dbReference type="Pfam" id="PF04466"/>
    </source>
</evidence>
<dbReference type="InterPro" id="IPR035412">
    <property type="entry name" value="Terminase_L_N"/>
</dbReference>
<dbReference type="Pfam" id="PF04466">
    <property type="entry name" value="Terminase_3"/>
    <property type="match status" value="1"/>
</dbReference>
<organism evidence="2 3">
    <name type="scientific">Apibacter mensalis</name>
    <dbReference type="NCBI Taxonomy" id="1586267"/>
    <lineage>
        <taxon>Bacteria</taxon>
        <taxon>Pseudomonadati</taxon>
        <taxon>Bacteroidota</taxon>
        <taxon>Flavobacteriia</taxon>
        <taxon>Flavobacteriales</taxon>
        <taxon>Weeksellaceae</taxon>
        <taxon>Apibacter</taxon>
    </lineage>
</organism>
<evidence type="ECO:0000313" key="3">
    <source>
        <dbReference type="Proteomes" id="UP000182761"/>
    </source>
</evidence>
<dbReference type="Gene3D" id="3.40.50.300">
    <property type="entry name" value="P-loop containing nucleotide triphosphate hydrolases"/>
    <property type="match status" value="1"/>
</dbReference>
<dbReference type="OrthoDB" id="924847at2"/>
<sequence length="473" mass="55048">MLNPYSYNPLLTTRIELFKRHNFSFIIERENKSHLKQEECLKLLTDPHHSDVVYGGAAGGAKSWTGCTYLTFMCLLYPGTKWFVGRETLVDIMTSTWQTFGRVFKQYSVDKDYFKINEKYNYIEFINGSRIDFLKLQFLPKDPLYERFGSKEYTGGWIEEAGQINVGAYDILKTRINRWMNDKYNLVGKIFITCNPKKNWLYNKFYKPFVKNTLPDYASFLPCLVTENPFIDSGYINNLKTSNNVVLIERLLKGNWDYEDNPNALCTYESIVQIFNNTLSIKNEKYYIVCDVARFGSDVARITVWNGYVIIYHNQFGTSKLTEIQMNIKHLQQVYKIPNYRVLVDEDGVGGGVVDNCGVIGFKNNSKPFNEENYKNLKTQCAYKLAEKINNNEIGFDADISESEKENIILELANLQTWKVDGDGKLEVKPKEEIKDTIGHSPDWLDCFTMRMYFEYRDTGIFDNISKEVFGFI</sequence>
<feature type="domain" description="Phage terminase large subunit N-terminal" evidence="1">
    <location>
        <begin position="52"/>
        <end position="241"/>
    </location>
</feature>
<dbReference type="Proteomes" id="UP000182761">
    <property type="component" value="Unassembled WGS sequence"/>
</dbReference>
<dbReference type="Gene3D" id="3.30.420.240">
    <property type="match status" value="1"/>
</dbReference>